<gene>
    <name evidence="2" type="ORF">ENV75_07215</name>
</gene>
<dbReference type="EMBL" id="DTHO01000076">
    <property type="protein sequence ID" value="HGH00216.1"/>
    <property type="molecule type" value="Genomic_DNA"/>
</dbReference>
<dbReference type="InterPro" id="IPR045175">
    <property type="entry name" value="M28_fam"/>
</dbReference>
<dbReference type="InterPro" id="IPR007484">
    <property type="entry name" value="Peptidase_M28"/>
</dbReference>
<comment type="caution">
    <text evidence="2">The sequence shown here is derived from an EMBL/GenBank/DDBJ whole genome shotgun (WGS) entry which is preliminary data.</text>
</comment>
<reference evidence="2" key="1">
    <citation type="journal article" date="2020" name="mSystems">
        <title>Genome- and Community-Level Interaction Insights into Carbon Utilization and Element Cycling Functions of Hydrothermarchaeota in Hydrothermal Sediment.</title>
        <authorList>
            <person name="Zhou Z."/>
            <person name="Liu Y."/>
            <person name="Xu W."/>
            <person name="Pan J."/>
            <person name="Luo Z.H."/>
            <person name="Li M."/>
        </authorList>
    </citation>
    <scope>NUCLEOTIDE SEQUENCE [LARGE SCALE GENOMIC DNA]</scope>
    <source>
        <strain evidence="2">SpSt-788</strain>
    </source>
</reference>
<dbReference type="GO" id="GO:0008235">
    <property type="term" value="F:metalloexopeptidase activity"/>
    <property type="evidence" value="ECO:0007669"/>
    <property type="project" value="InterPro"/>
</dbReference>
<proteinExistence type="predicted"/>
<protein>
    <submittedName>
        <fullName evidence="2">M28 family peptidase</fullName>
    </submittedName>
</protein>
<evidence type="ECO:0000313" key="2">
    <source>
        <dbReference type="EMBL" id="HGH00216.1"/>
    </source>
</evidence>
<dbReference type="Gene3D" id="3.40.630.10">
    <property type="entry name" value="Zn peptidases"/>
    <property type="match status" value="1"/>
</dbReference>
<dbReference type="SUPFAM" id="SSF53187">
    <property type="entry name" value="Zn-dependent exopeptidases"/>
    <property type="match status" value="1"/>
</dbReference>
<sequence length="294" mass="33565">MNLEYALSKISEDKLKEVVEKISIPRHGWYNYDELSDVADFIENKFKEYGYIIDIDEFYYQTRTYKNIIATTEGIKSKKDWLIIGAHYDSAVGSPGADDNASGVSVMLELARVLKDASFIENIKFVAFTLEEPQPFSLNFLIGSSHFVKKMKRLKYKYTAIILESVGYCSKKQGSQQLPAFVKGPATGDFIGVIGNKKSESLLKLFENAKKYVPSFNLLTYKASLSGWLVIETRFSDHASFWNAGYQAVMLTDTAMFRNPYYHTQWDTPDKLDFSFMKDVTRVIAVATFLKHNL</sequence>
<feature type="domain" description="Peptidase M28" evidence="1">
    <location>
        <begin position="67"/>
        <end position="286"/>
    </location>
</feature>
<accession>A0A7C4AKC6</accession>
<dbReference type="PANTHER" id="PTHR12147">
    <property type="entry name" value="METALLOPEPTIDASE M28 FAMILY MEMBER"/>
    <property type="match status" value="1"/>
</dbReference>
<name>A0A7C4AKC6_9BACT</name>
<dbReference type="Pfam" id="PF04389">
    <property type="entry name" value="Peptidase_M28"/>
    <property type="match status" value="1"/>
</dbReference>
<dbReference type="GO" id="GO:0006508">
    <property type="term" value="P:proteolysis"/>
    <property type="evidence" value="ECO:0007669"/>
    <property type="project" value="InterPro"/>
</dbReference>
<organism evidence="2">
    <name type="scientific">Thermodesulfovibrio aggregans</name>
    <dbReference type="NCBI Taxonomy" id="86166"/>
    <lineage>
        <taxon>Bacteria</taxon>
        <taxon>Pseudomonadati</taxon>
        <taxon>Nitrospirota</taxon>
        <taxon>Thermodesulfovibrionia</taxon>
        <taxon>Thermodesulfovibrionales</taxon>
        <taxon>Thermodesulfovibrionaceae</taxon>
        <taxon>Thermodesulfovibrio</taxon>
    </lineage>
</organism>
<dbReference type="PANTHER" id="PTHR12147:SF26">
    <property type="entry name" value="PEPTIDASE M28 DOMAIN-CONTAINING PROTEIN"/>
    <property type="match status" value="1"/>
</dbReference>
<dbReference type="AlphaFoldDB" id="A0A7C4AKC6"/>
<evidence type="ECO:0000259" key="1">
    <source>
        <dbReference type="Pfam" id="PF04389"/>
    </source>
</evidence>